<dbReference type="AlphaFoldDB" id="B1HTT4"/>
<keyword evidence="2" id="KW-1133">Transmembrane helix</keyword>
<dbReference type="InterPro" id="IPR011050">
    <property type="entry name" value="Pectin_lyase_fold/virulence"/>
</dbReference>
<dbReference type="Gene3D" id="2.160.20.10">
    <property type="entry name" value="Single-stranded right-handed beta-helix, Pectin lyase-like"/>
    <property type="match status" value="1"/>
</dbReference>
<reference evidence="5 6" key="1">
    <citation type="journal article" date="2008" name="J. Bacteriol.">
        <title>Complete genome sequence of the mosquitocidal bacterium Bacillus sphaericus C3-41 and comparison with those of closely related Bacillus species.</title>
        <authorList>
            <person name="Hu X."/>
            <person name="Fan W."/>
            <person name="Han B."/>
            <person name="Liu H."/>
            <person name="Zheng D."/>
            <person name="Li Q."/>
            <person name="Dong W."/>
            <person name="Yan J."/>
            <person name="Gao M."/>
            <person name="Berry C."/>
            <person name="Yuan Z."/>
        </authorList>
    </citation>
    <scope>NUCLEOTIDE SEQUENCE [LARGE SCALE GENOMIC DNA]</scope>
    <source>
        <strain evidence="5 6">C3-41</strain>
    </source>
</reference>
<dbReference type="SMART" id="SM00710">
    <property type="entry name" value="PbH1"/>
    <property type="match status" value="8"/>
</dbReference>
<dbReference type="Proteomes" id="UP000002164">
    <property type="component" value="Chromosome"/>
</dbReference>
<dbReference type="EMBL" id="CP000817">
    <property type="protein sequence ID" value="ACA37825.1"/>
    <property type="molecule type" value="Genomic_DNA"/>
</dbReference>
<keyword evidence="3" id="KW-0732">Signal</keyword>
<dbReference type="KEGG" id="lsp:Bsph_0191"/>
<dbReference type="InterPro" id="IPR007742">
    <property type="entry name" value="NosD_dom"/>
</dbReference>
<organism evidence="5 6">
    <name type="scientific">Lysinibacillus sphaericus (strain C3-41)</name>
    <dbReference type="NCBI Taxonomy" id="444177"/>
    <lineage>
        <taxon>Bacteria</taxon>
        <taxon>Bacillati</taxon>
        <taxon>Bacillota</taxon>
        <taxon>Bacilli</taxon>
        <taxon>Bacillales</taxon>
        <taxon>Bacillaceae</taxon>
        <taxon>Lysinibacillus</taxon>
    </lineage>
</organism>
<evidence type="ECO:0000313" key="6">
    <source>
        <dbReference type="Proteomes" id="UP000002164"/>
    </source>
</evidence>
<dbReference type="SUPFAM" id="SSF51126">
    <property type="entry name" value="Pectin lyase-like"/>
    <property type="match status" value="1"/>
</dbReference>
<name>B1HTT4_LYSSC</name>
<evidence type="ECO:0000256" key="3">
    <source>
        <dbReference type="SAM" id="SignalP"/>
    </source>
</evidence>
<dbReference type="Pfam" id="PF05048">
    <property type="entry name" value="NosD"/>
    <property type="match status" value="1"/>
</dbReference>
<dbReference type="PANTHER" id="PTHR22990:SF15">
    <property type="entry name" value="F-BOX ONLY PROTEIN 10"/>
    <property type="match status" value="1"/>
</dbReference>
<keyword evidence="2" id="KW-0472">Membrane</keyword>
<evidence type="ECO:0000256" key="2">
    <source>
        <dbReference type="SAM" id="Phobius"/>
    </source>
</evidence>
<feature type="chain" id="PRO_5002764660" evidence="3">
    <location>
        <begin position="29"/>
        <end position="431"/>
    </location>
</feature>
<dbReference type="PANTHER" id="PTHR22990">
    <property type="entry name" value="F-BOX ONLY PROTEIN"/>
    <property type="match status" value="1"/>
</dbReference>
<accession>B1HTT4</accession>
<dbReference type="HOGENOM" id="CLU_041882_1_1_9"/>
<evidence type="ECO:0000259" key="4">
    <source>
        <dbReference type="Pfam" id="PF05048"/>
    </source>
</evidence>
<feature type="signal peptide" evidence="3">
    <location>
        <begin position="1"/>
        <end position="28"/>
    </location>
</feature>
<keyword evidence="2" id="KW-0812">Transmembrane</keyword>
<proteinExistence type="predicted"/>
<sequence>MLNKVVNVMKRICLFVLFFLWASQTANAEFDLQLAIDQAKPGEIVHIPAGRYQGNFIVKKPIKLLGEKGVELYSQNTEPALKIDHTANVSIENIMISAKNKGIVVNETENLKLKAIEIKNIQVGIHIQRSKHIRIVENKIVGNQLHYAEKGNGVAVFKSEDIAIEHNAIDLVQDGIYVEEAKQIDVRQNEVTNSRYGTHFMYSSDVKVDYNSYFQNVTGLMVMMTTDLEIARNTVRNHNDFNSYGLLMYDTQQAKVRKNSFQNNRVGVALQKCSVIQIQENRFQMNQTALEGTKVDKHSIIKDNQFTGNILTARSDQQGLRLVRNFYDDYRGIDVAGDGFGDVPYVAVSSFGQWMVRQPVYQFFVASPSVMILTSLDQQVNKTEQNLLVDNEPRLISHTKEKGLSINILQFIIGLVVTMGGFWLWKRGMLV</sequence>
<gene>
    <name evidence="5" type="ordered locus">Bsph_0191</name>
</gene>
<dbReference type="InterPro" id="IPR051550">
    <property type="entry name" value="SCF-Subunits/Alg-Epimerases"/>
</dbReference>
<feature type="domain" description="Periplasmic copper-binding protein NosD beta helix" evidence="4">
    <location>
        <begin position="136"/>
        <end position="318"/>
    </location>
</feature>
<dbReference type="EnsemblBacteria" id="ACA37825">
    <property type="protein sequence ID" value="ACA37825"/>
    <property type="gene ID" value="Bsph_0191"/>
</dbReference>
<evidence type="ECO:0000313" key="5">
    <source>
        <dbReference type="EMBL" id="ACA37825.1"/>
    </source>
</evidence>
<protein>
    <submittedName>
        <fullName evidence="5">Copper-binding periplasmic protein</fullName>
    </submittedName>
</protein>
<dbReference type="InterPro" id="IPR012334">
    <property type="entry name" value="Pectin_lyas_fold"/>
</dbReference>
<keyword evidence="1" id="KW-0677">Repeat</keyword>
<evidence type="ECO:0000256" key="1">
    <source>
        <dbReference type="ARBA" id="ARBA00022737"/>
    </source>
</evidence>
<dbReference type="InterPro" id="IPR006626">
    <property type="entry name" value="PbH1"/>
</dbReference>
<feature type="transmembrane region" description="Helical" evidence="2">
    <location>
        <begin position="404"/>
        <end position="425"/>
    </location>
</feature>